<name>A0ABS6XIJ0_9SPHN</name>
<evidence type="ECO:0000259" key="2">
    <source>
        <dbReference type="Pfam" id="PF00924"/>
    </source>
</evidence>
<keyword evidence="1" id="KW-0812">Transmembrane</keyword>
<keyword evidence="5" id="KW-1185">Reference proteome</keyword>
<feature type="transmembrane region" description="Helical" evidence="1">
    <location>
        <begin position="235"/>
        <end position="262"/>
    </location>
</feature>
<dbReference type="InterPro" id="IPR006685">
    <property type="entry name" value="MscS_channel_2nd"/>
</dbReference>
<feature type="domain" description="Mechanosensitive ion channel MscS C-terminal" evidence="3">
    <location>
        <begin position="324"/>
        <end position="408"/>
    </location>
</feature>
<comment type="caution">
    <text evidence="4">The sequence shown here is derived from an EMBL/GenBank/DDBJ whole genome shotgun (WGS) entry which is preliminary data.</text>
</comment>
<gene>
    <name evidence="4" type="ORF">KY084_03945</name>
</gene>
<dbReference type="EMBL" id="JAHWZX010000003">
    <property type="protein sequence ID" value="MBW4330024.1"/>
    <property type="molecule type" value="Genomic_DNA"/>
</dbReference>
<evidence type="ECO:0000259" key="3">
    <source>
        <dbReference type="Pfam" id="PF21082"/>
    </source>
</evidence>
<feature type="transmembrane region" description="Helical" evidence="1">
    <location>
        <begin position="162"/>
        <end position="184"/>
    </location>
</feature>
<dbReference type="RefSeq" id="WP_219237145.1">
    <property type="nucleotide sequence ID" value="NZ_JAHWZX010000003.1"/>
</dbReference>
<protein>
    <submittedName>
        <fullName evidence="4">Mechanosensitive ion channel</fullName>
    </submittedName>
</protein>
<proteinExistence type="predicted"/>
<feature type="transmembrane region" description="Helical" evidence="1">
    <location>
        <begin position="205"/>
        <end position="223"/>
    </location>
</feature>
<dbReference type="InterPro" id="IPR049278">
    <property type="entry name" value="MS_channel_C"/>
</dbReference>
<feature type="transmembrane region" description="Helical" evidence="1">
    <location>
        <begin position="20"/>
        <end position="43"/>
    </location>
</feature>
<feature type="domain" description="Mechanosensitive ion channel MscS" evidence="2">
    <location>
        <begin position="251"/>
        <end position="316"/>
    </location>
</feature>
<dbReference type="Pfam" id="PF21082">
    <property type="entry name" value="MS_channel_3rd"/>
    <property type="match status" value="1"/>
</dbReference>
<dbReference type="PANTHER" id="PTHR30347:SF1">
    <property type="entry name" value="MECHANOSENSITIVE CHANNEL MSCK"/>
    <property type="match status" value="1"/>
</dbReference>
<accession>A0ABS6XIJ0</accession>
<dbReference type="Pfam" id="PF00924">
    <property type="entry name" value="MS_channel_2nd"/>
    <property type="match status" value="1"/>
</dbReference>
<evidence type="ECO:0000313" key="5">
    <source>
        <dbReference type="Proteomes" id="UP001197214"/>
    </source>
</evidence>
<feature type="transmembrane region" description="Helical" evidence="1">
    <location>
        <begin position="123"/>
        <end position="150"/>
    </location>
</feature>
<keyword evidence="1" id="KW-0472">Membrane</keyword>
<evidence type="ECO:0000313" key="4">
    <source>
        <dbReference type="EMBL" id="MBW4330024.1"/>
    </source>
</evidence>
<keyword evidence="1" id="KW-1133">Transmembrane helix</keyword>
<evidence type="ECO:0000256" key="1">
    <source>
        <dbReference type="SAM" id="Phobius"/>
    </source>
</evidence>
<organism evidence="4 5">
    <name type="scientific">Stakelama flava</name>
    <dbReference type="NCBI Taxonomy" id="2860338"/>
    <lineage>
        <taxon>Bacteria</taxon>
        <taxon>Pseudomonadati</taxon>
        <taxon>Pseudomonadota</taxon>
        <taxon>Alphaproteobacteria</taxon>
        <taxon>Sphingomonadales</taxon>
        <taxon>Sphingomonadaceae</taxon>
        <taxon>Stakelama</taxon>
    </lineage>
</organism>
<sequence>MTRQALDWLAQYGITLPPTPYLIEAGVACIFAIAGLVAGWYIGRRFGPRLSEFWKERVGGAEGLGDRMGVILRHGSAALILSFVSALWPWHLLAATGVGLALGAATALVAIEVLRGLSLPRWAAWIVGAVLFVAIFSNAIGGLEVITAAMERIGFAVGSRRFTLMSLVTIILVSTLLFAGVRLANRVIGHSVQRTKGFDPAQKLLVQKLSGIAVLVAAFFIGVDFLDIDLTTFAVFSGGLGLAIGFGLQKTVGNLFAGIILLMDRSIKPGDVIVVGDSFGWVNKIGVRAVSVITRDGKEHLIPNENLMTQEVENWSYSDRNVRVRIPVGVSYNADLKLAQELMLKAAQDSPRVLKTPKPNVWLAGYGESSVDHEILAWINDPEGGVGNVRSDVLNRLWHLFKENGIEIPFPQRDVHVKSWADAAKPGMDRA</sequence>
<reference evidence="4 5" key="1">
    <citation type="submission" date="2021-07" db="EMBL/GenBank/DDBJ databases">
        <title>Stakelama flava sp. nov., a novel endophytic bacterium isolated from branch of Kandelia candel.</title>
        <authorList>
            <person name="Tuo L."/>
        </authorList>
    </citation>
    <scope>NUCLEOTIDE SEQUENCE [LARGE SCALE GENOMIC DNA]</scope>
    <source>
        <strain evidence="4 5">CBK3Z-3</strain>
    </source>
</reference>
<dbReference type="InterPro" id="IPR052702">
    <property type="entry name" value="MscS-like_channel"/>
</dbReference>
<feature type="transmembrane region" description="Helical" evidence="1">
    <location>
        <begin position="90"/>
        <end position="111"/>
    </location>
</feature>
<dbReference type="Proteomes" id="UP001197214">
    <property type="component" value="Unassembled WGS sequence"/>
</dbReference>
<dbReference type="PANTHER" id="PTHR30347">
    <property type="entry name" value="POTASSIUM CHANNEL RELATED"/>
    <property type="match status" value="1"/>
</dbReference>